<gene>
    <name evidence="8" type="primary">atpH</name>
    <name evidence="9" type="ORF">A6A03_08900</name>
</gene>
<dbReference type="STRING" id="1707952.A6A03_08900"/>
<evidence type="ECO:0000256" key="6">
    <source>
        <dbReference type="ARBA" id="ARBA00023196"/>
    </source>
</evidence>
<organism evidence="9 10">
    <name type="scientific">Chloroflexus islandicus</name>
    <dbReference type="NCBI Taxonomy" id="1707952"/>
    <lineage>
        <taxon>Bacteria</taxon>
        <taxon>Bacillati</taxon>
        <taxon>Chloroflexota</taxon>
        <taxon>Chloroflexia</taxon>
        <taxon>Chloroflexales</taxon>
        <taxon>Chloroflexineae</taxon>
        <taxon>Chloroflexaceae</taxon>
        <taxon>Chloroflexus</taxon>
    </lineage>
</organism>
<evidence type="ECO:0000313" key="9">
    <source>
        <dbReference type="EMBL" id="OAN48294.1"/>
    </source>
</evidence>
<dbReference type="SUPFAM" id="SSF160527">
    <property type="entry name" value="V-type ATPase subunit E-like"/>
    <property type="match status" value="1"/>
</dbReference>
<keyword evidence="6 8" id="KW-0139">CF(1)</keyword>
<dbReference type="GO" id="GO:0045259">
    <property type="term" value="C:proton-transporting ATP synthase complex"/>
    <property type="evidence" value="ECO:0007669"/>
    <property type="project" value="UniProtKB-KW"/>
</dbReference>
<keyword evidence="7 8" id="KW-0066">ATP synthesis</keyword>
<keyword evidence="10" id="KW-1185">Reference proteome</keyword>
<keyword evidence="2 8" id="KW-0813">Transport</keyword>
<proteinExistence type="inferred from homology"/>
<keyword evidence="3 8" id="KW-0375">Hydrogen ion transport</keyword>
<keyword evidence="5 8" id="KW-0472">Membrane</keyword>
<dbReference type="RefSeq" id="WP_066783303.1">
    <property type="nucleotide sequence ID" value="NZ_LWQS01000033.1"/>
</dbReference>
<dbReference type="EMBL" id="LWQS01000033">
    <property type="protein sequence ID" value="OAN48294.1"/>
    <property type="molecule type" value="Genomic_DNA"/>
</dbReference>
<accession>A0A178MJW5</accession>
<dbReference type="NCBIfam" id="TIGR01145">
    <property type="entry name" value="ATP_synt_delta"/>
    <property type="match status" value="1"/>
</dbReference>
<dbReference type="GO" id="GO:0046933">
    <property type="term" value="F:proton-transporting ATP synthase activity, rotational mechanism"/>
    <property type="evidence" value="ECO:0007669"/>
    <property type="project" value="UniProtKB-UniRule"/>
</dbReference>
<dbReference type="PROSITE" id="PS00389">
    <property type="entry name" value="ATPASE_DELTA"/>
    <property type="match status" value="1"/>
</dbReference>
<protein>
    <recommendedName>
        <fullName evidence="8">ATP synthase subunit delta</fullName>
    </recommendedName>
    <alternativeName>
        <fullName evidence="8">ATP synthase F(1) sector subunit delta</fullName>
    </alternativeName>
    <alternativeName>
        <fullName evidence="8">F-type ATPase subunit delta</fullName>
        <shortName evidence="8">F-ATPase subunit delta</shortName>
    </alternativeName>
</protein>
<evidence type="ECO:0000256" key="8">
    <source>
        <dbReference type="HAMAP-Rule" id="MF_01416"/>
    </source>
</evidence>
<comment type="similarity">
    <text evidence="8">Belongs to the ATPase delta chain family.</text>
</comment>
<dbReference type="Pfam" id="PF00213">
    <property type="entry name" value="OSCP"/>
    <property type="match status" value="1"/>
</dbReference>
<evidence type="ECO:0000256" key="3">
    <source>
        <dbReference type="ARBA" id="ARBA00022781"/>
    </source>
</evidence>
<comment type="caution">
    <text evidence="9">The sequence shown here is derived from an EMBL/GenBank/DDBJ whole genome shotgun (WGS) entry which is preliminary data.</text>
</comment>
<dbReference type="OrthoDB" id="9802471at2"/>
<dbReference type="InterPro" id="IPR000711">
    <property type="entry name" value="ATPase_OSCP/dsu"/>
</dbReference>
<dbReference type="Proteomes" id="UP000078287">
    <property type="component" value="Unassembled WGS sequence"/>
</dbReference>
<comment type="subcellular location">
    <subcellularLocation>
        <location evidence="8">Cell membrane</location>
        <topology evidence="8">Peripheral membrane protein</topology>
    </subcellularLocation>
    <subcellularLocation>
        <location evidence="1">Membrane</location>
    </subcellularLocation>
</comment>
<evidence type="ECO:0000256" key="1">
    <source>
        <dbReference type="ARBA" id="ARBA00004370"/>
    </source>
</evidence>
<evidence type="ECO:0000256" key="2">
    <source>
        <dbReference type="ARBA" id="ARBA00022448"/>
    </source>
</evidence>
<dbReference type="HAMAP" id="MF_01416">
    <property type="entry name" value="ATP_synth_delta_bact"/>
    <property type="match status" value="1"/>
</dbReference>
<evidence type="ECO:0000256" key="5">
    <source>
        <dbReference type="ARBA" id="ARBA00023136"/>
    </source>
</evidence>
<dbReference type="PANTHER" id="PTHR11910">
    <property type="entry name" value="ATP SYNTHASE DELTA CHAIN"/>
    <property type="match status" value="1"/>
</dbReference>
<keyword evidence="4 8" id="KW-0406">Ion transport</keyword>
<evidence type="ECO:0000256" key="4">
    <source>
        <dbReference type="ARBA" id="ARBA00023065"/>
    </source>
</evidence>
<evidence type="ECO:0000256" key="7">
    <source>
        <dbReference type="ARBA" id="ARBA00023310"/>
    </source>
</evidence>
<comment type="subunit">
    <text evidence="8">F-type ATPases have 2 components, F(1) - the catalytic core - and F(0) - the membrane proton channel. F(1) has five subunits: alpha(3), beta(3), gamma(1), delta(1), epsilon(1). F(0) has three main subunits: a(1), b(2) and c(10-14). The alpha and beta chains form an alternating ring which encloses part of the gamma chain. F(1) is attached to F(0) by a central stalk formed by the gamma and epsilon chains, while a peripheral stalk is formed by the delta and b chains.</text>
</comment>
<keyword evidence="8" id="KW-1003">Cell membrane</keyword>
<comment type="function">
    <text evidence="8">F(1)F(0) ATP synthase produces ATP from ADP in the presence of a proton or sodium gradient. F-type ATPases consist of two structural domains, F(1) containing the extramembraneous catalytic core and F(0) containing the membrane proton channel, linked together by a central stalk and a peripheral stalk. During catalysis, ATP synthesis in the catalytic domain of F(1) is coupled via a rotary mechanism of the central stalk subunits to proton translocation.</text>
</comment>
<dbReference type="InterPro" id="IPR020781">
    <property type="entry name" value="ATPase_OSCP/d_CS"/>
</dbReference>
<name>A0A178MJW5_9CHLR</name>
<dbReference type="GO" id="GO:0005886">
    <property type="term" value="C:plasma membrane"/>
    <property type="evidence" value="ECO:0007669"/>
    <property type="project" value="UniProtKB-SubCell"/>
</dbReference>
<sequence length="157" mass="16494">MATTIDARELASPLVEALLTTAAEQIRAAAPRIAGLGPSDAAAALPADLLPQVRNFLLAMAKEGLTGELGAVAAALQSYLEAGSRVIDASVTSAIELSSEQKERIASELRQRYGDVHVTYYVDPTLIGGLIIRVGDQVLDNSLRARLSAIQRALQAS</sequence>
<evidence type="ECO:0000313" key="10">
    <source>
        <dbReference type="Proteomes" id="UP000078287"/>
    </source>
</evidence>
<reference evidence="9 10" key="1">
    <citation type="submission" date="2016-04" db="EMBL/GenBank/DDBJ databases">
        <title>Chloroflexus islandicus sp. nov., a thermophilic filamentous anoxygenic phototrophic bacterium from geyser Strokkur (Iceland).</title>
        <authorList>
            <person name="Gaisin V.A."/>
            <person name="Kalashnikov A.M."/>
            <person name="Sukhacheva M.V."/>
            <person name="Grouzdev D.S."/>
            <person name="Ivanov T.M."/>
            <person name="Kuznetsov B."/>
            <person name="Gorlenko V.M."/>
        </authorList>
    </citation>
    <scope>NUCLEOTIDE SEQUENCE [LARGE SCALE GENOMIC DNA]</scope>
    <source>
        <strain evidence="10">isl-2</strain>
    </source>
</reference>
<dbReference type="AlphaFoldDB" id="A0A178MJW5"/>
<comment type="function">
    <text evidence="8">This protein is part of the stalk that links CF(0) to CF(1). It either transmits conformational changes from CF(0) to CF(1) or is implicated in proton conduction.</text>
</comment>